<dbReference type="InterPro" id="IPR036097">
    <property type="entry name" value="HisK_dim/P_sf"/>
</dbReference>
<dbReference type="SMART" id="SM00065">
    <property type="entry name" value="GAF"/>
    <property type="match status" value="1"/>
</dbReference>
<dbReference type="PRINTS" id="PR00344">
    <property type="entry name" value="BCTRLSENSOR"/>
</dbReference>
<dbReference type="EC" id="2.7.13.3" evidence="2"/>
<protein>
    <recommendedName>
        <fullName evidence="2">histidine kinase</fullName>
        <ecNumber evidence="2">2.7.13.3</ecNumber>
    </recommendedName>
</protein>
<evidence type="ECO:0000256" key="1">
    <source>
        <dbReference type="ARBA" id="ARBA00000085"/>
    </source>
</evidence>
<dbReference type="Proteomes" id="UP000032233">
    <property type="component" value="Unassembled WGS sequence"/>
</dbReference>
<dbReference type="Pfam" id="PF13185">
    <property type="entry name" value="GAF_2"/>
    <property type="match status" value="1"/>
</dbReference>
<dbReference type="InterPro" id="IPR004358">
    <property type="entry name" value="Sig_transdc_His_kin-like_C"/>
</dbReference>
<dbReference type="Gene3D" id="3.30.450.40">
    <property type="match status" value="1"/>
</dbReference>
<dbReference type="PROSITE" id="PS50109">
    <property type="entry name" value="HIS_KIN"/>
    <property type="match status" value="1"/>
</dbReference>
<dbReference type="Pfam" id="PF00512">
    <property type="entry name" value="HisKA"/>
    <property type="match status" value="1"/>
</dbReference>
<dbReference type="InterPro" id="IPR005467">
    <property type="entry name" value="His_kinase_dom"/>
</dbReference>
<keyword evidence="3" id="KW-0597">Phosphoprotein</keyword>
<dbReference type="InParanoid" id="A0A0D2J5J4"/>
<evidence type="ECO:0000256" key="3">
    <source>
        <dbReference type="ARBA" id="ARBA00022553"/>
    </source>
</evidence>
<evidence type="ECO:0000313" key="5">
    <source>
        <dbReference type="EMBL" id="KIX10956.1"/>
    </source>
</evidence>
<dbReference type="GO" id="GO:0000155">
    <property type="term" value="F:phosphorelay sensor kinase activity"/>
    <property type="evidence" value="ECO:0007669"/>
    <property type="project" value="InterPro"/>
</dbReference>
<name>A0A0D2J5J4_9BACT</name>
<gene>
    <name evidence="5" type="ORF">X474_26470</name>
</gene>
<dbReference type="EMBL" id="AZAC01000078">
    <property type="protein sequence ID" value="KIX10956.1"/>
    <property type="molecule type" value="Genomic_DNA"/>
</dbReference>
<dbReference type="Pfam" id="PF02518">
    <property type="entry name" value="HATPase_c"/>
    <property type="match status" value="1"/>
</dbReference>
<dbReference type="InterPro" id="IPR029016">
    <property type="entry name" value="GAF-like_dom_sf"/>
</dbReference>
<comment type="catalytic activity">
    <reaction evidence="1">
        <text>ATP + protein L-histidine = ADP + protein N-phospho-L-histidine.</text>
        <dbReference type="EC" id="2.7.13.3"/>
    </reaction>
</comment>
<dbReference type="SUPFAM" id="SSF47384">
    <property type="entry name" value="Homodimeric domain of signal transducing histidine kinase"/>
    <property type="match status" value="1"/>
</dbReference>
<evidence type="ECO:0000256" key="2">
    <source>
        <dbReference type="ARBA" id="ARBA00012438"/>
    </source>
</evidence>
<dbReference type="AlphaFoldDB" id="A0A0D2J5J4"/>
<sequence>MILFQLRKIKYERFMMTDFDQFETFYRTFREVISAVHASNETTEVLDLVVLKITQVLNAKGALIRLLNLETNRFELSASYGLSERYLAKGPISSKRLISDLYKKNKVVIIKDMLNDPRVQYPKEAREEGIEMMLDVPMSMEENIIGILRTFLGRKREFSEAELHFVVSIVEQCACAIQKARLLETQKSRYDHLATQTEKLSALGRMAAGIAHEINNPLAGILLYSSNMSKKVPNDSPLKEGLEIISHEAMRCRDIIQELLEFSREREAQKKMTDVNQVMAKALAVVGNELHLNHIELEKNFASELPESMLDQNQVEQVLINLLLNAIQSINERGKITVTTRTISKGKRIQVEVTDSGKGISGEYISRVFEPFFSTKPNGTGLGLSVSYGIMKGHQGTIDIQSSLGEGTKVILEFPVTRQAENFGE</sequence>
<proteinExistence type="predicted"/>
<dbReference type="Gene3D" id="3.30.565.10">
    <property type="entry name" value="Histidine kinase-like ATPase, C-terminal domain"/>
    <property type="match status" value="1"/>
</dbReference>
<feature type="domain" description="Histidine kinase" evidence="4">
    <location>
        <begin position="209"/>
        <end position="418"/>
    </location>
</feature>
<evidence type="ECO:0000259" key="4">
    <source>
        <dbReference type="PROSITE" id="PS50109"/>
    </source>
</evidence>
<accession>A0A0D2J5J4</accession>
<dbReference type="InterPro" id="IPR003594">
    <property type="entry name" value="HATPase_dom"/>
</dbReference>
<dbReference type="PANTHER" id="PTHR43065">
    <property type="entry name" value="SENSOR HISTIDINE KINASE"/>
    <property type="match status" value="1"/>
</dbReference>
<dbReference type="PANTHER" id="PTHR43065:SF42">
    <property type="entry name" value="TWO-COMPONENT SENSOR PPRA"/>
    <property type="match status" value="1"/>
</dbReference>
<dbReference type="STRING" id="1429043.X474_26470"/>
<dbReference type="InterPro" id="IPR003018">
    <property type="entry name" value="GAF"/>
</dbReference>
<reference evidence="5 6" key="1">
    <citation type="submission" date="2013-11" db="EMBL/GenBank/DDBJ databases">
        <title>Metagenomic analysis of a methanogenic consortium involved in long chain n-alkane degradation.</title>
        <authorList>
            <person name="Davidova I.A."/>
            <person name="Callaghan A.V."/>
            <person name="Wawrik B."/>
            <person name="Pruitt S."/>
            <person name="Marks C."/>
            <person name="Duncan K.E."/>
            <person name="Suflita J.M."/>
        </authorList>
    </citation>
    <scope>NUCLEOTIDE SEQUENCE [LARGE SCALE GENOMIC DNA]</scope>
    <source>
        <strain evidence="5 6">SPR</strain>
    </source>
</reference>
<dbReference type="SUPFAM" id="SSF55781">
    <property type="entry name" value="GAF domain-like"/>
    <property type="match status" value="1"/>
</dbReference>
<dbReference type="CDD" id="cd00082">
    <property type="entry name" value="HisKA"/>
    <property type="match status" value="1"/>
</dbReference>
<keyword evidence="6" id="KW-1185">Reference proteome</keyword>
<dbReference type="Gene3D" id="1.10.287.130">
    <property type="match status" value="1"/>
</dbReference>
<dbReference type="InterPro" id="IPR036890">
    <property type="entry name" value="HATPase_C_sf"/>
</dbReference>
<organism evidence="5 6">
    <name type="scientific">Dethiosulfatarculus sandiegensis</name>
    <dbReference type="NCBI Taxonomy" id="1429043"/>
    <lineage>
        <taxon>Bacteria</taxon>
        <taxon>Pseudomonadati</taxon>
        <taxon>Thermodesulfobacteriota</taxon>
        <taxon>Desulfarculia</taxon>
        <taxon>Desulfarculales</taxon>
        <taxon>Desulfarculaceae</taxon>
        <taxon>Dethiosulfatarculus</taxon>
    </lineage>
</organism>
<comment type="caution">
    <text evidence="5">The sequence shown here is derived from an EMBL/GenBank/DDBJ whole genome shotgun (WGS) entry which is preliminary data.</text>
</comment>
<dbReference type="SMART" id="SM00387">
    <property type="entry name" value="HATPase_c"/>
    <property type="match status" value="1"/>
</dbReference>
<evidence type="ECO:0000313" key="6">
    <source>
        <dbReference type="Proteomes" id="UP000032233"/>
    </source>
</evidence>
<dbReference type="SMART" id="SM00388">
    <property type="entry name" value="HisKA"/>
    <property type="match status" value="1"/>
</dbReference>
<dbReference type="InterPro" id="IPR003661">
    <property type="entry name" value="HisK_dim/P_dom"/>
</dbReference>
<dbReference type="SUPFAM" id="SSF55874">
    <property type="entry name" value="ATPase domain of HSP90 chaperone/DNA topoisomerase II/histidine kinase"/>
    <property type="match status" value="1"/>
</dbReference>